<keyword evidence="2" id="KW-1133">Transmembrane helix</keyword>
<proteinExistence type="predicted"/>
<keyword evidence="2" id="KW-0472">Membrane</keyword>
<evidence type="ECO:0000313" key="3">
    <source>
        <dbReference type="EMBL" id="TCC04357.1"/>
    </source>
</evidence>
<protein>
    <submittedName>
        <fullName evidence="3">Uncharacterized protein</fullName>
    </submittedName>
</protein>
<feature type="region of interest" description="Disordered" evidence="1">
    <location>
        <begin position="36"/>
        <end position="82"/>
    </location>
</feature>
<name>A0A4R0H1I9_9ACTN</name>
<accession>A0A4R0H1I9</accession>
<evidence type="ECO:0000313" key="4">
    <source>
        <dbReference type="Proteomes" id="UP000292346"/>
    </source>
</evidence>
<evidence type="ECO:0000256" key="2">
    <source>
        <dbReference type="SAM" id="Phobius"/>
    </source>
</evidence>
<keyword evidence="2" id="KW-0812">Transmembrane</keyword>
<dbReference type="RefSeq" id="WP_131345612.1">
    <property type="nucleotide sequence ID" value="NZ_SJJZ01000004.1"/>
</dbReference>
<dbReference type="OrthoDB" id="3829591at2"/>
<reference evidence="3 4" key="1">
    <citation type="submission" date="2019-02" db="EMBL/GenBank/DDBJ databases">
        <title>Kribbella capetownensis sp. nov. and Kribbella speibonae sp. nov., isolated from soil.</title>
        <authorList>
            <person name="Curtis S.M."/>
            <person name="Norton I."/>
            <person name="Everest G.J."/>
            <person name="Meyers P.R."/>
        </authorList>
    </citation>
    <scope>NUCLEOTIDE SEQUENCE [LARGE SCALE GENOMIC DNA]</scope>
    <source>
        <strain evidence="3 4">KCTC 29219</strain>
    </source>
</reference>
<sequence>MPQQNPASGRAIALLTAALAVLLVGVFILAGQLTKEPTRAASAEQTTPKPTRHKATASEPAPSVTPSRNPRREPDVDRGTPLGQGVFVEVADGWTTVHSFTNGLEVTSWDRGADAAFSLSPRPMPSLPLMLPAAKAFADEQSIYGFQAGRARAVPLPSRNIVEAVSIGFTGRLRQDDVTYSLAGECVRLRGVPETNDVSISVCWAAYVQDLGTVRAEIQQMIASAARSI</sequence>
<dbReference type="Proteomes" id="UP000292346">
    <property type="component" value="Unassembled WGS sequence"/>
</dbReference>
<evidence type="ECO:0000256" key="1">
    <source>
        <dbReference type="SAM" id="MobiDB-lite"/>
    </source>
</evidence>
<dbReference type="AlphaFoldDB" id="A0A4R0H1I9"/>
<dbReference type="EMBL" id="SJJZ01000004">
    <property type="protein sequence ID" value="TCC04357.1"/>
    <property type="molecule type" value="Genomic_DNA"/>
</dbReference>
<keyword evidence="4" id="KW-1185">Reference proteome</keyword>
<feature type="transmembrane region" description="Helical" evidence="2">
    <location>
        <begin position="12"/>
        <end position="33"/>
    </location>
</feature>
<gene>
    <name evidence="3" type="ORF">E0H45_35440</name>
</gene>
<organism evidence="3 4">
    <name type="scientific">Kribbella soli</name>
    <dbReference type="NCBI Taxonomy" id="1124743"/>
    <lineage>
        <taxon>Bacteria</taxon>
        <taxon>Bacillati</taxon>
        <taxon>Actinomycetota</taxon>
        <taxon>Actinomycetes</taxon>
        <taxon>Propionibacteriales</taxon>
        <taxon>Kribbellaceae</taxon>
        <taxon>Kribbella</taxon>
    </lineage>
</organism>
<comment type="caution">
    <text evidence="3">The sequence shown here is derived from an EMBL/GenBank/DDBJ whole genome shotgun (WGS) entry which is preliminary data.</text>
</comment>